<evidence type="ECO:0000256" key="5">
    <source>
        <dbReference type="ARBA" id="ARBA00022723"/>
    </source>
</evidence>
<feature type="domain" description="Fe2OG dioxygenase" evidence="12">
    <location>
        <begin position="248"/>
        <end position="343"/>
    </location>
</feature>
<evidence type="ECO:0000313" key="13">
    <source>
        <dbReference type="EMBL" id="PWZ04142.1"/>
    </source>
</evidence>
<dbReference type="Pfam" id="PF03171">
    <property type="entry name" value="2OG-FeII_Oxy"/>
    <property type="match status" value="1"/>
</dbReference>
<dbReference type="AlphaFoldDB" id="A0A3L6D6G1"/>
<dbReference type="PANTHER" id="PTHR47990">
    <property type="entry name" value="2-OXOGLUTARATE (2OG) AND FE(II)-DEPENDENT OXYGENASE SUPERFAMILY PROTEIN-RELATED"/>
    <property type="match status" value="1"/>
</dbReference>
<dbReference type="ExpressionAtlas" id="A0A3L6D6G1">
    <property type="expression patterns" value="baseline and differential"/>
</dbReference>
<dbReference type="InterPro" id="IPR027443">
    <property type="entry name" value="IPNS-like_sf"/>
</dbReference>
<keyword evidence="6 14" id="KW-0223">Dioxygenase</keyword>
<dbReference type="Proteomes" id="UP000251960">
    <property type="component" value="Chromosome 10"/>
</dbReference>
<dbReference type="PRINTS" id="PR00682">
    <property type="entry name" value="IPNSYNTHASE"/>
</dbReference>
<dbReference type="PROSITE" id="PS51471">
    <property type="entry name" value="FE2OG_OXY"/>
    <property type="match status" value="1"/>
</dbReference>
<keyword evidence="4" id="KW-0963">Cytoplasm</keyword>
<name>A0A3L6D6G1_MAIZE</name>
<evidence type="ECO:0000259" key="12">
    <source>
        <dbReference type="PROSITE" id="PS51471"/>
    </source>
</evidence>
<comment type="cofactor">
    <cofactor evidence="1">
        <name>L-ascorbate</name>
        <dbReference type="ChEBI" id="CHEBI:38290"/>
    </cofactor>
</comment>
<dbReference type="Gene3D" id="2.60.120.330">
    <property type="entry name" value="B-lactam Antibiotic, Isopenicillin N Synthase, Chain"/>
    <property type="match status" value="1"/>
</dbReference>
<evidence type="ECO:0000256" key="1">
    <source>
        <dbReference type="ARBA" id="ARBA00001961"/>
    </source>
</evidence>
<dbReference type="InterPro" id="IPR005123">
    <property type="entry name" value="Oxoglu/Fe-dep_dioxygenase_dom"/>
</dbReference>
<comment type="subcellular location">
    <subcellularLocation>
        <location evidence="2">Cytoplasm</location>
    </subcellularLocation>
</comment>
<organism evidence="14">
    <name type="scientific">Zea mays</name>
    <name type="common">Maize</name>
    <dbReference type="NCBI Taxonomy" id="4577"/>
    <lineage>
        <taxon>Eukaryota</taxon>
        <taxon>Viridiplantae</taxon>
        <taxon>Streptophyta</taxon>
        <taxon>Embryophyta</taxon>
        <taxon>Tracheophyta</taxon>
        <taxon>Spermatophyta</taxon>
        <taxon>Magnoliopsida</taxon>
        <taxon>Liliopsida</taxon>
        <taxon>Poales</taxon>
        <taxon>Poaceae</taxon>
        <taxon>PACMAD clade</taxon>
        <taxon>Panicoideae</taxon>
        <taxon>Andropogonodae</taxon>
        <taxon>Andropogoneae</taxon>
        <taxon>Tripsacinae</taxon>
        <taxon>Zea</taxon>
    </lineage>
</organism>
<accession>A0A3L6G9L8</accession>
<evidence type="ECO:0000256" key="10">
    <source>
        <dbReference type="RuleBase" id="RU003682"/>
    </source>
</evidence>
<evidence type="ECO:0000256" key="6">
    <source>
        <dbReference type="ARBA" id="ARBA00022964"/>
    </source>
</evidence>
<evidence type="ECO:0000313" key="14">
    <source>
        <dbReference type="EMBL" id="PWZ45244.1"/>
    </source>
</evidence>
<evidence type="ECO:0000256" key="8">
    <source>
        <dbReference type="ARBA" id="ARBA00023004"/>
    </source>
</evidence>
<comment type="similarity">
    <text evidence="3 10">Belongs to the iron/ascorbate-dependent oxidoreductase family.</text>
</comment>
<proteinExistence type="inferred from homology"/>
<accession>A0A3L6D6G1</accession>
<dbReference type="SUPFAM" id="SSF51197">
    <property type="entry name" value="Clavaminate synthase-like"/>
    <property type="match status" value="1"/>
</dbReference>
<dbReference type="GO" id="GO:0005737">
    <property type="term" value="C:cytoplasm"/>
    <property type="evidence" value="ECO:0007669"/>
    <property type="project" value="UniProtKB-SubCell"/>
</dbReference>
<evidence type="ECO:0000256" key="3">
    <source>
        <dbReference type="ARBA" id="ARBA00008056"/>
    </source>
</evidence>
<dbReference type="InterPro" id="IPR050231">
    <property type="entry name" value="Iron_ascorbate_oxido_reductase"/>
</dbReference>
<protein>
    <submittedName>
        <fullName evidence="14">Putative 2-oxoglutarate-dependent dioxygenase</fullName>
    </submittedName>
</protein>
<keyword evidence="7 10" id="KW-0560">Oxidoreductase</keyword>
<keyword evidence="5 10" id="KW-0479">Metal-binding</keyword>
<evidence type="ECO:0000256" key="9">
    <source>
        <dbReference type="ARBA" id="ARBA00050708"/>
    </source>
</evidence>
<dbReference type="InterPro" id="IPR044861">
    <property type="entry name" value="IPNS-like_FE2OG_OXY"/>
</dbReference>
<dbReference type="GO" id="GO:0046872">
    <property type="term" value="F:metal ion binding"/>
    <property type="evidence" value="ECO:0007669"/>
    <property type="project" value="UniProtKB-KW"/>
</dbReference>
<keyword evidence="11" id="KW-0472">Membrane</keyword>
<dbReference type="InterPro" id="IPR026992">
    <property type="entry name" value="DIOX_N"/>
</dbReference>
<sequence length="385" mass="43533">MKRNRQGFSGKRMSEHGFYLSLSKKNLSVDLEIYGYHLWSAICFFLFSFIFPPLSDVAPLVKKIDDPDMANDKDLLRVVLTLDYACKEVGFFYVKGHGICEMLMREVRDVSHKFFQLPYEEKMKIKMTRQSGYRGYQKLGENVTKEKRDMHEAVNCLTPIAPGKYGDLGKTLEGDNLWPEYPSNLKVVLENYISLVKDLSRKIMRGIALALGGPADAFERGIAGDPYWALRLVSYPVSSSDEKRTDDTGMICLLVQYLCSDGRGSHTDYGLVTLVNQDDDICALEVQNRSGVWIGANPIPGAFLCNIGDMLQVWSNGIYQPTVHRVINSSHQRRVSAVFFYETDFDAAVEPVELCVEKTGGVAKYDKVVYGERLVRKAFCCFGHL</sequence>
<dbReference type="GO" id="GO:0016706">
    <property type="term" value="F:2-oxoglutarate-dependent dioxygenase activity"/>
    <property type="evidence" value="ECO:0007669"/>
    <property type="project" value="UniProtKB-ARBA"/>
</dbReference>
<comment type="caution">
    <text evidence="14">The sequence shown here is derived from an EMBL/GenBank/DDBJ whole genome shotgun (WGS) entry which is preliminary data.</text>
</comment>
<keyword evidence="8 10" id="KW-0408">Iron</keyword>
<evidence type="ECO:0000313" key="15">
    <source>
        <dbReference type="Proteomes" id="UP000251960"/>
    </source>
</evidence>
<keyword evidence="11" id="KW-1133">Transmembrane helix</keyword>
<evidence type="ECO:0000256" key="2">
    <source>
        <dbReference type="ARBA" id="ARBA00004496"/>
    </source>
</evidence>
<evidence type="ECO:0000256" key="11">
    <source>
        <dbReference type="SAM" id="Phobius"/>
    </source>
</evidence>
<reference evidence="14 15" key="1">
    <citation type="journal article" date="2018" name="Nat. Genet.">
        <title>Extensive intraspecific gene order and gene structural variations between Mo17 and other maize genomes.</title>
        <authorList>
            <person name="Sun S."/>
            <person name="Zhou Y."/>
            <person name="Chen J."/>
            <person name="Shi J."/>
            <person name="Zhao H."/>
            <person name="Zhao H."/>
            <person name="Song W."/>
            <person name="Zhang M."/>
            <person name="Cui Y."/>
            <person name="Dong X."/>
            <person name="Liu H."/>
            <person name="Ma X."/>
            <person name="Jiao Y."/>
            <person name="Wang B."/>
            <person name="Wei X."/>
            <person name="Stein J.C."/>
            <person name="Glaubitz J.C."/>
            <person name="Lu F."/>
            <person name="Yu G."/>
            <person name="Liang C."/>
            <person name="Fengler K."/>
            <person name="Li B."/>
            <person name="Rafalski A."/>
            <person name="Schnable P.S."/>
            <person name="Ware D.H."/>
            <person name="Buckler E.S."/>
            <person name="Lai J."/>
        </authorList>
    </citation>
    <scope>NUCLEOTIDE SEQUENCE [LARGE SCALE GENOMIC DNA]</scope>
    <source>
        <strain evidence="15">cv. Missouri 17</strain>
        <tissue evidence="14">Seedling</tissue>
    </source>
</reference>
<dbReference type="FunFam" id="2.60.120.330:FF:000024">
    <property type="entry name" value="Probable 2-oxoglutarate-dependent dioxygenase At3g49630"/>
    <property type="match status" value="1"/>
</dbReference>
<dbReference type="EMBL" id="NCVQ01000002">
    <property type="protein sequence ID" value="PWZ45244.1"/>
    <property type="molecule type" value="Genomic_DNA"/>
</dbReference>
<comment type="catalytic activity">
    <reaction evidence="9">
        <text>L-homoarginine + 2-oxoglutarate + O2 = 6-hydroxy-L-homoarginine + succinate + CO2</text>
        <dbReference type="Rhea" id="RHEA:79839"/>
        <dbReference type="ChEBI" id="CHEBI:15379"/>
        <dbReference type="ChEBI" id="CHEBI:16526"/>
        <dbReference type="ChEBI" id="CHEBI:16810"/>
        <dbReference type="ChEBI" id="CHEBI:30031"/>
        <dbReference type="ChEBI" id="CHEBI:143006"/>
        <dbReference type="ChEBI" id="CHEBI:231270"/>
    </reaction>
</comment>
<dbReference type="EMBL" id="NCVQ01000832">
    <property type="protein sequence ID" value="PWZ04142.1"/>
    <property type="molecule type" value="Genomic_DNA"/>
</dbReference>
<keyword evidence="11" id="KW-0812">Transmembrane</keyword>
<evidence type="ECO:0000256" key="7">
    <source>
        <dbReference type="ARBA" id="ARBA00023002"/>
    </source>
</evidence>
<feature type="transmembrane region" description="Helical" evidence="11">
    <location>
        <begin position="33"/>
        <end position="54"/>
    </location>
</feature>
<evidence type="ECO:0000256" key="4">
    <source>
        <dbReference type="ARBA" id="ARBA00022490"/>
    </source>
</evidence>
<gene>
    <name evidence="14" type="ORF">Zm00014a_015092</name>
    <name evidence="13" type="ORF">Zm00014a_017378</name>
</gene>
<dbReference type="Pfam" id="PF14226">
    <property type="entry name" value="DIOX_N"/>
    <property type="match status" value="1"/>
</dbReference>